<dbReference type="EMBL" id="JALN02000001">
    <property type="protein sequence ID" value="KDE98851.1"/>
    <property type="molecule type" value="Genomic_DNA"/>
</dbReference>
<dbReference type="AlphaFoldDB" id="A0A064CGS6"/>
<comment type="caution">
    <text evidence="1">The sequence shown here is derived from an EMBL/GenBank/DDBJ whole genome shotgun (WGS) entry which is preliminary data.</text>
</comment>
<evidence type="ECO:0000313" key="2">
    <source>
        <dbReference type="Proteomes" id="UP000022835"/>
    </source>
</evidence>
<keyword evidence="2" id="KW-1185">Reference proteome</keyword>
<sequence length="94" mass="10358">MRELVSRRYLVEVLDALAAGPMTLEQMRSALPGARWDLVPALRDLVVTGLVAGGTPGSRDSMGSLDEPYDYTARGRAVVDLLSRFSVWTSLYDR</sequence>
<accession>A0A064CGS6</accession>
<reference evidence="1" key="1">
    <citation type="submission" date="2014-05" db="EMBL/GenBank/DDBJ databases">
        <title>Genome sequence of Mycobacterium aromaticivorans strain JS19b1T (= DSM 45407T).</title>
        <authorList>
            <person name="Kwak Y."/>
            <person name="Park G.-S."/>
            <person name="Li Q.X."/>
            <person name="Lee S.-E."/>
            <person name="Shin J.-H."/>
        </authorList>
    </citation>
    <scope>NUCLEOTIDE SEQUENCE [LARGE SCALE GENOMIC DNA]</scope>
    <source>
        <strain evidence="1">JS19b1</strain>
    </source>
</reference>
<protein>
    <recommendedName>
        <fullName evidence="3">HTH hxlR-type domain-containing protein</fullName>
    </recommendedName>
</protein>
<proteinExistence type="predicted"/>
<dbReference type="RefSeq" id="WP_036340853.1">
    <property type="nucleotide sequence ID" value="NZ_JALN02000001.1"/>
</dbReference>
<name>A0A064CGS6_9MYCO</name>
<evidence type="ECO:0000313" key="1">
    <source>
        <dbReference type="EMBL" id="KDE98851.1"/>
    </source>
</evidence>
<dbReference type="Proteomes" id="UP000022835">
    <property type="component" value="Unassembled WGS sequence"/>
</dbReference>
<dbReference type="eggNOG" id="ENOG5031FHP">
    <property type="taxonomic scope" value="Bacteria"/>
</dbReference>
<evidence type="ECO:0008006" key="3">
    <source>
        <dbReference type="Google" id="ProtNLM"/>
    </source>
</evidence>
<dbReference type="STRING" id="1440774.Y900_007790"/>
<dbReference type="InterPro" id="IPR036388">
    <property type="entry name" value="WH-like_DNA-bd_sf"/>
</dbReference>
<gene>
    <name evidence="1" type="ORF">Y900_007790</name>
</gene>
<dbReference type="Gene3D" id="1.10.10.10">
    <property type="entry name" value="Winged helix-like DNA-binding domain superfamily/Winged helix DNA-binding domain"/>
    <property type="match status" value="1"/>
</dbReference>
<dbReference type="OrthoDB" id="4630208at2"/>
<organism evidence="1 2">
    <name type="scientific">Mycolicibacterium aromaticivorans JS19b1 = JCM 16368</name>
    <dbReference type="NCBI Taxonomy" id="1440774"/>
    <lineage>
        <taxon>Bacteria</taxon>
        <taxon>Bacillati</taxon>
        <taxon>Actinomycetota</taxon>
        <taxon>Actinomycetes</taxon>
        <taxon>Mycobacteriales</taxon>
        <taxon>Mycobacteriaceae</taxon>
        <taxon>Mycolicibacterium</taxon>
    </lineage>
</organism>